<dbReference type="GO" id="GO:0016020">
    <property type="term" value="C:membrane"/>
    <property type="evidence" value="ECO:0007669"/>
    <property type="project" value="UniProtKB-SubCell"/>
</dbReference>
<gene>
    <name evidence="7" type="ORF">DI392_14845</name>
</gene>
<dbReference type="InterPro" id="IPR000620">
    <property type="entry name" value="EamA_dom"/>
</dbReference>
<dbReference type="InterPro" id="IPR037185">
    <property type="entry name" value="EmrE-like"/>
</dbReference>
<keyword evidence="8" id="KW-1185">Reference proteome</keyword>
<feature type="transmembrane region" description="Helical" evidence="5">
    <location>
        <begin position="124"/>
        <end position="143"/>
    </location>
</feature>
<dbReference type="OrthoDB" id="321830at2"/>
<feature type="domain" description="EamA" evidence="6">
    <location>
        <begin position="153"/>
        <end position="282"/>
    </location>
</feature>
<evidence type="ECO:0000256" key="5">
    <source>
        <dbReference type="SAM" id="Phobius"/>
    </source>
</evidence>
<keyword evidence="3 5" id="KW-1133">Transmembrane helix</keyword>
<dbReference type="Proteomes" id="UP000245362">
    <property type="component" value="Unassembled WGS sequence"/>
</dbReference>
<keyword evidence="4 5" id="KW-0472">Membrane</keyword>
<feature type="transmembrane region" description="Helical" evidence="5">
    <location>
        <begin position="149"/>
        <end position="170"/>
    </location>
</feature>
<dbReference type="RefSeq" id="WP_109320469.1">
    <property type="nucleotide sequence ID" value="NZ_QFWT01000008.1"/>
</dbReference>
<dbReference type="InterPro" id="IPR050638">
    <property type="entry name" value="AA-Vitamin_Transporters"/>
</dbReference>
<feature type="transmembrane region" description="Helical" evidence="5">
    <location>
        <begin position="264"/>
        <end position="283"/>
    </location>
</feature>
<reference evidence="7 8" key="1">
    <citation type="submission" date="2018-05" db="EMBL/GenBank/DDBJ databases">
        <title>Vibrio limimaris sp. nov., isolated from marine sediment.</title>
        <authorList>
            <person name="Li C.-M."/>
        </authorList>
    </citation>
    <scope>NUCLEOTIDE SEQUENCE [LARGE SCALE GENOMIC DNA]</scope>
    <source>
        <strain evidence="7 8">E4404</strain>
    </source>
</reference>
<proteinExistence type="predicted"/>
<name>A0A2U3B798_9VIBR</name>
<dbReference type="PANTHER" id="PTHR32322:SF9">
    <property type="entry name" value="AMINO-ACID METABOLITE EFFLUX PUMP-RELATED"/>
    <property type="match status" value="1"/>
</dbReference>
<evidence type="ECO:0000313" key="7">
    <source>
        <dbReference type="EMBL" id="PWI32683.1"/>
    </source>
</evidence>
<evidence type="ECO:0000313" key="8">
    <source>
        <dbReference type="Proteomes" id="UP000245362"/>
    </source>
</evidence>
<feature type="transmembrane region" description="Helical" evidence="5">
    <location>
        <begin position="204"/>
        <end position="228"/>
    </location>
</feature>
<feature type="transmembrane region" description="Helical" evidence="5">
    <location>
        <begin position="99"/>
        <end position="117"/>
    </location>
</feature>
<feature type="transmembrane region" description="Helical" evidence="5">
    <location>
        <begin position="42"/>
        <end position="59"/>
    </location>
</feature>
<evidence type="ECO:0000259" key="6">
    <source>
        <dbReference type="Pfam" id="PF00892"/>
    </source>
</evidence>
<comment type="caution">
    <text evidence="7">The sequence shown here is derived from an EMBL/GenBank/DDBJ whole genome shotgun (WGS) entry which is preliminary data.</text>
</comment>
<comment type="subcellular location">
    <subcellularLocation>
        <location evidence="1">Membrane</location>
        <topology evidence="1">Multi-pass membrane protein</topology>
    </subcellularLocation>
</comment>
<evidence type="ECO:0000256" key="1">
    <source>
        <dbReference type="ARBA" id="ARBA00004141"/>
    </source>
</evidence>
<dbReference type="SUPFAM" id="SSF103481">
    <property type="entry name" value="Multidrug resistance efflux transporter EmrE"/>
    <property type="match status" value="2"/>
</dbReference>
<dbReference type="Pfam" id="PF00892">
    <property type="entry name" value="EamA"/>
    <property type="match status" value="1"/>
</dbReference>
<evidence type="ECO:0000256" key="4">
    <source>
        <dbReference type="ARBA" id="ARBA00023136"/>
    </source>
</evidence>
<feature type="transmembrane region" description="Helical" evidence="5">
    <location>
        <begin position="240"/>
        <end position="258"/>
    </location>
</feature>
<evidence type="ECO:0000256" key="2">
    <source>
        <dbReference type="ARBA" id="ARBA00022692"/>
    </source>
</evidence>
<feature type="transmembrane region" description="Helical" evidence="5">
    <location>
        <begin position="182"/>
        <end position="198"/>
    </location>
</feature>
<keyword evidence="2 5" id="KW-0812">Transmembrane</keyword>
<dbReference type="PANTHER" id="PTHR32322">
    <property type="entry name" value="INNER MEMBRANE TRANSPORTER"/>
    <property type="match status" value="1"/>
</dbReference>
<dbReference type="AlphaFoldDB" id="A0A2U3B798"/>
<accession>A0A2U3B798</accession>
<sequence>MFNQKKASTVIATATALLAFAGNSVLCRLALAEREIDAGSFTVLRIIAGAVVLMLLWRVRECRAMDSKSGFRSNWLASTLLFTYALSFSYAYLSLDTGSGALILFGVVQLVLVLDSWRSGKRLAFTEICGVLVCFTGLVYLVLPSLSTPSAQGAALMVIAGLAWAGYTLVGYGSQLPLRDTAINFVLASPLIMLWMLIDYGDRYYSLTGVVYALLSGALASGIGYAIWYHAIKGLKTSTIGAVQLLVPIIASLGGVLFSNETLSVRLVVATGFVLGGLLIVVLQSHQGDVDSVKSKSS</sequence>
<protein>
    <submittedName>
        <fullName evidence="7">EamA family transporter</fullName>
    </submittedName>
</protein>
<dbReference type="EMBL" id="QFWT01000008">
    <property type="protein sequence ID" value="PWI32683.1"/>
    <property type="molecule type" value="Genomic_DNA"/>
</dbReference>
<feature type="transmembrane region" description="Helical" evidence="5">
    <location>
        <begin position="71"/>
        <end position="93"/>
    </location>
</feature>
<evidence type="ECO:0000256" key="3">
    <source>
        <dbReference type="ARBA" id="ARBA00022989"/>
    </source>
</evidence>
<organism evidence="7 8">
    <name type="scientific">Vibrio albus</name>
    <dbReference type="NCBI Taxonomy" id="2200953"/>
    <lineage>
        <taxon>Bacteria</taxon>
        <taxon>Pseudomonadati</taxon>
        <taxon>Pseudomonadota</taxon>
        <taxon>Gammaproteobacteria</taxon>
        <taxon>Vibrionales</taxon>
        <taxon>Vibrionaceae</taxon>
        <taxon>Vibrio</taxon>
    </lineage>
</organism>